<dbReference type="Proteomes" id="UP001292216">
    <property type="component" value="Unassembled WGS sequence"/>
</dbReference>
<reference evidence="1 2" key="1">
    <citation type="submission" date="2023-12" db="EMBL/GenBank/DDBJ databases">
        <title>Whole genome sequencing of Paenibacillus phoenicis isolated from the Phoenix Mars Lander spacecraft assembly facility.</title>
        <authorList>
            <person name="Garcia A."/>
            <person name="Venkateswaran K."/>
        </authorList>
    </citation>
    <scope>NUCLEOTIDE SEQUENCE [LARGE SCALE GENOMIC DNA]</scope>
    <source>
        <strain evidence="1 2">3PO2SA</strain>
    </source>
</reference>
<proteinExistence type="predicted"/>
<evidence type="ECO:0000313" key="2">
    <source>
        <dbReference type="Proteomes" id="UP001292216"/>
    </source>
</evidence>
<keyword evidence="2" id="KW-1185">Reference proteome</keyword>
<evidence type="ECO:0000313" key="1">
    <source>
        <dbReference type="EMBL" id="MEA3568983.1"/>
    </source>
</evidence>
<name>A0ABU5PGB0_9BACL</name>
<organism evidence="1 2">
    <name type="scientific">Paenibacillus phoenicis</name>
    <dbReference type="NCBI Taxonomy" id="554117"/>
    <lineage>
        <taxon>Bacteria</taxon>
        <taxon>Bacillati</taxon>
        <taxon>Bacillota</taxon>
        <taxon>Bacilli</taxon>
        <taxon>Bacillales</taxon>
        <taxon>Paenibacillaceae</taxon>
        <taxon>Paenibacillus</taxon>
    </lineage>
</organism>
<comment type="caution">
    <text evidence="1">The sequence shown here is derived from an EMBL/GenBank/DDBJ whole genome shotgun (WGS) entry which is preliminary data.</text>
</comment>
<accession>A0ABU5PGB0</accession>
<protein>
    <submittedName>
        <fullName evidence="1">Uncharacterized protein</fullName>
    </submittedName>
</protein>
<dbReference type="EMBL" id="JAYERP010000001">
    <property type="protein sequence ID" value="MEA3568983.1"/>
    <property type="molecule type" value="Genomic_DNA"/>
</dbReference>
<dbReference type="RefSeq" id="WP_323076249.1">
    <property type="nucleotide sequence ID" value="NZ_CBCSKM010000006.1"/>
</dbReference>
<gene>
    <name evidence="1" type="ORF">U9M73_03100</name>
</gene>
<sequence>MIEGFVYDERLDIHVPMLERPFDEYELDERLAMIAYWEEVRGRIPTKVMVLEQSIEHKLNEMNEETDFERSCRLNGEIAELASRINDLLIWYRTVQEEPSAKRHM</sequence>